<keyword evidence="2" id="KW-1185">Reference proteome</keyword>
<gene>
    <name evidence="1" type="ORF">CBF29_10765</name>
</gene>
<reference evidence="1 2" key="1">
    <citation type="submission" date="2017-05" db="EMBL/GenBank/DDBJ databases">
        <title>Vagococcus spp. assemblies.</title>
        <authorList>
            <person name="Gulvik C.A."/>
        </authorList>
    </citation>
    <scope>NUCLEOTIDE SEQUENCE [LARGE SCALE GENOMIC DNA]</scope>
    <source>
        <strain evidence="1 2">CCUG 51432</strain>
    </source>
</reference>
<dbReference type="EMBL" id="NGKA01000018">
    <property type="protein sequence ID" value="RSU09844.1"/>
    <property type="molecule type" value="Genomic_DNA"/>
</dbReference>
<name>A0A430APL0_9ENTE</name>
<organism evidence="1 2">
    <name type="scientific">Vagococcus elongatus</name>
    <dbReference type="NCBI Taxonomy" id="180344"/>
    <lineage>
        <taxon>Bacteria</taxon>
        <taxon>Bacillati</taxon>
        <taxon>Bacillota</taxon>
        <taxon>Bacilli</taxon>
        <taxon>Lactobacillales</taxon>
        <taxon>Enterococcaceae</taxon>
        <taxon>Vagococcus</taxon>
    </lineage>
</organism>
<dbReference type="OrthoDB" id="2186451at2"/>
<dbReference type="Proteomes" id="UP000287605">
    <property type="component" value="Unassembled WGS sequence"/>
</dbReference>
<evidence type="ECO:0000313" key="2">
    <source>
        <dbReference type="Proteomes" id="UP000287605"/>
    </source>
</evidence>
<proteinExistence type="predicted"/>
<protein>
    <submittedName>
        <fullName evidence="1">Uncharacterized protein</fullName>
    </submittedName>
</protein>
<dbReference type="AlphaFoldDB" id="A0A430APL0"/>
<comment type="caution">
    <text evidence="1">The sequence shown here is derived from an EMBL/GenBank/DDBJ whole genome shotgun (WGS) entry which is preliminary data.</text>
</comment>
<sequence length="92" mass="10684">MKKNLVGTFEKIRFIGNYPNIMIRFTLVTDEGNVNCIATKEIANSLMMMTEKKELAVFGHYNAKNQLIIEKMMIRNPSSFTLAYISKNRKYI</sequence>
<accession>A0A430APL0</accession>
<dbReference type="RefSeq" id="WP_126809734.1">
    <property type="nucleotide sequence ID" value="NZ_NGKA01000018.1"/>
</dbReference>
<evidence type="ECO:0000313" key="1">
    <source>
        <dbReference type="EMBL" id="RSU09844.1"/>
    </source>
</evidence>